<name>A0A2R7YYG7_9ACTN</name>
<keyword evidence="3" id="KW-1185">Reference proteome</keyword>
<evidence type="ECO:0000256" key="1">
    <source>
        <dbReference type="SAM" id="MobiDB-lite"/>
    </source>
</evidence>
<evidence type="ECO:0000313" key="3">
    <source>
        <dbReference type="Proteomes" id="UP000244867"/>
    </source>
</evidence>
<comment type="caution">
    <text evidence="2">The sequence shown here is derived from an EMBL/GenBank/DDBJ whole genome shotgun (WGS) entry which is preliminary data.</text>
</comment>
<dbReference type="Proteomes" id="UP000244867">
    <property type="component" value="Unassembled WGS sequence"/>
</dbReference>
<organism evidence="2 3">
    <name type="scientific">Nocardioides currus</name>
    <dbReference type="NCBI Taxonomy" id="2133958"/>
    <lineage>
        <taxon>Bacteria</taxon>
        <taxon>Bacillati</taxon>
        <taxon>Actinomycetota</taxon>
        <taxon>Actinomycetes</taxon>
        <taxon>Propionibacteriales</taxon>
        <taxon>Nocardioidaceae</taxon>
        <taxon>Nocardioides</taxon>
    </lineage>
</organism>
<gene>
    <name evidence="2" type="ORF">C7S10_10405</name>
</gene>
<dbReference type="OrthoDB" id="3786181at2"/>
<proteinExistence type="predicted"/>
<dbReference type="AlphaFoldDB" id="A0A2R7YYG7"/>
<reference evidence="2 3" key="1">
    <citation type="submission" date="2018-03" db="EMBL/GenBank/DDBJ databases">
        <authorList>
            <person name="Keele B.F."/>
        </authorList>
    </citation>
    <scope>NUCLEOTIDE SEQUENCE [LARGE SCALE GENOMIC DNA]</scope>
    <source>
        <strain evidence="2 3">IB-3</strain>
    </source>
</reference>
<dbReference type="RefSeq" id="WP_108344354.1">
    <property type="nucleotide sequence ID" value="NZ_PYXZ01000003.1"/>
</dbReference>
<feature type="compositionally biased region" description="Basic and acidic residues" evidence="1">
    <location>
        <begin position="12"/>
        <end position="21"/>
    </location>
</feature>
<sequence length="78" mass="8331">MPMPPPNPTTDGRSDPQTRHEVDQLARALRTVGTSSIEDLQTLVGARFWDDGRFEKALAVGLAEGVLRRVSGGSIAAS</sequence>
<evidence type="ECO:0000313" key="2">
    <source>
        <dbReference type="EMBL" id="PUA81413.1"/>
    </source>
</evidence>
<protein>
    <submittedName>
        <fullName evidence="2">Uncharacterized protein</fullName>
    </submittedName>
</protein>
<accession>A0A2R7YYG7</accession>
<dbReference type="EMBL" id="PYXZ01000003">
    <property type="protein sequence ID" value="PUA81413.1"/>
    <property type="molecule type" value="Genomic_DNA"/>
</dbReference>
<feature type="region of interest" description="Disordered" evidence="1">
    <location>
        <begin position="1"/>
        <end position="21"/>
    </location>
</feature>